<dbReference type="PANTHER" id="PTHR42711:SF19">
    <property type="entry name" value="DOXORUBICIN RESISTANCE ATP-BINDING PROTEIN DRRA"/>
    <property type="match status" value="1"/>
</dbReference>
<dbReference type="InterPro" id="IPR027417">
    <property type="entry name" value="P-loop_NTPase"/>
</dbReference>
<evidence type="ECO:0000256" key="8">
    <source>
        <dbReference type="ARBA" id="ARBA00023251"/>
    </source>
</evidence>
<gene>
    <name evidence="12" type="ORF">AVDCRST_MAG78-1619</name>
</gene>
<evidence type="ECO:0000256" key="1">
    <source>
        <dbReference type="ARBA" id="ARBA00004413"/>
    </source>
</evidence>
<keyword evidence="2" id="KW-0813">Transport</keyword>
<dbReference type="FunFam" id="3.40.50.300:FF:000589">
    <property type="entry name" value="ABC transporter, ATP-binding subunit"/>
    <property type="match status" value="1"/>
</dbReference>
<dbReference type="InterPro" id="IPR003439">
    <property type="entry name" value="ABC_transporter-like_ATP-bd"/>
</dbReference>
<dbReference type="InterPro" id="IPR005894">
    <property type="entry name" value="DrrA"/>
</dbReference>
<dbReference type="SUPFAM" id="SSF52540">
    <property type="entry name" value="P-loop containing nucleoside triphosphate hydrolases"/>
    <property type="match status" value="1"/>
</dbReference>
<evidence type="ECO:0000256" key="9">
    <source>
        <dbReference type="ARBA" id="ARBA00049985"/>
    </source>
</evidence>
<dbReference type="EMBL" id="CADCVB010000107">
    <property type="protein sequence ID" value="CAA9429974.1"/>
    <property type="molecule type" value="Genomic_DNA"/>
</dbReference>
<dbReference type="GO" id="GO:1900753">
    <property type="term" value="P:doxorubicin transport"/>
    <property type="evidence" value="ECO:0007669"/>
    <property type="project" value="InterPro"/>
</dbReference>
<feature type="domain" description="ABC transporter" evidence="11">
    <location>
        <begin position="8"/>
        <end position="238"/>
    </location>
</feature>
<keyword evidence="7" id="KW-0472">Membrane</keyword>
<dbReference type="InterPro" id="IPR017871">
    <property type="entry name" value="ABC_transporter-like_CS"/>
</dbReference>
<dbReference type="GO" id="GO:0005886">
    <property type="term" value="C:plasma membrane"/>
    <property type="evidence" value="ECO:0007669"/>
    <property type="project" value="UniProtKB-SubCell"/>
</dbReference>
<keyword evidence="3" id="KW-1003">Cell membrane</keyword>
<dbReference type="Gene3D" id="3.40.50.300">
    <property type="entry name" value="P-loop containing nucleotide triphosphate hydrolases"/>
    <property type="match status" value="1"/>
</dbReference>
<protein>
    <submittedName>
        <fullName evidence="12">Efflux ABC transporter, ATP-binding protein</fullName>
    </submittedName>
</protein>
<dbReference type="SMART" id="SM00382">
    <property type="entry name" value="AAA"/>
    <property type="match status" value="1"/>
</dbReference>
<dbReference type="InterPro" id="IPR003593">
    <property type="entry name" value="AAA+_ATPase"/>
</dbReference>
<reference evidence="12" key="1">
    <citation type="submission" date="2020-02" db="EMBL/GenBank/DDBJ databases">
        <authorList>
            <person name="Meier V. D."/>
        </authorList>
    </citation>
    <scope>NUCLEOTIDE SEQUENCE</scope>
    <source>
        <strain evidence="12">AVDCRST_MAG78</strain>
    </source>
</reference>
<evidence type="ECO:0000259" key="11">
    <source>
        <dbReference type="PROSITE" id="PS50893"/>
    </source>
</evidence>
<name>A0A6J4Q6X3_9ACTN</name>
<evidence type="ECO:0000256" key="7">
    <source>
        <dbReference type="ARBA" id="ARBA00023136"/>
    </source>
</evidence>
<dbReference type="GO" id="GO:0005524">
    <property type="term" value="F:ATP binding"/>
    <property type="evidence" value="ECO:0007669"/>
    <property type="project" value="UniProtKB-KW"/>
</dbReference>
<evidence type="ECO:0000256" key="6">
    <source>
        <dbReference type="ARBA" id="ARBA00022967"/>
    </source>
</evidence>
<keyword evidence="5 12" id="KW-0067">ATP-binding</keyword>
<proteinExistence type="inferred from homology"/>
<evidence type="ECO:0000256" key="3">
    <source>
        <dbReference type="ARBA" id="ARBA00022475"/>
    </source>
</evidence>
<accession>A0A6J4Q6X3</accession>
<comment type="similarity">
    <text evidence="9">Belongs to the ABC transporter superfamily. Drug exporter-1 (DrugE1) (TC 3.A.1.105) family.</text>
</comment>
<organism evidence="12">
    <name type="scientific">uncultured Rubrobacteraceae bacterium</name>
    <dbReference type="NCBI Taxonomy" id="349277"/>
    <lineage>
        <taxon>Bacteria</taxon>
        <taxon>Bacillati</taxon>
        <taxon>Actinomycetota</taxon>
        <taxon>Rubrobacteria</taxon>
        <taxon>Rubrobacterales</taxon>
        <taxon>Rubrobacteraceae</taxon>
        <taxon>environmental samples</taxon>
    </lineage>
</organism>
<keyword evidence="4" id="KW-0547">Nucleotide-binding</keyword>
<dbReference type="AlphaFoldDB" id="A0A6J4Q6X3"/>
<sequence length="341" mass="35952">MTHGRPAIIAEGLEKSYGETRALGGLDLEVEEGTVLGLLGPNGAGKTTAVRILTTLLKPDAGRAEVAGFDVVGEAGELRSRIGLTGQYAAVDEYLTGRENLEMVGRLYHLPKKQARKRADELLERFDLTDAASRLAKTYSGGMRRRLDLAASLVYSPPVLFLDEPTTGLDPRSRLAMWEVIGELVSGRTTLLLTTQYLDEADRLADRIAVVDTGRVIASGTANDLKARVGGERLELTVTEGGDVDAAARVLGPYARGGGGAVNVDADRRHAGATVEGGAKLLAAVVRDLDAAGVQLDDLGLRRPTLDDVFLALTGHAAESGATEDPAGTGRTGSRQDKEVA</sequence>
<keyword evidence="6" id="KW-1278">Translocase</keyword>
<dbReference type="GO" id="GO:0043215">
    <property type="term" value="P:daunorubicin transport"/>
    <property type="evidence" value="ECO:0007669"/>
    <property type="project" value="InterPro"/>
</dbReference>
<dbReference type="NCBIfam" id="TIGR01188">
    <property type="entry name" value="drrA"/>
    <property type="match status" value="1"/>
</dbReference>
<dbReference type="PROSITE" id="PS50893">
    <property type="entry name" value="ABC_TRANSPORTER_2"/>
    <property type="match status" value="1"/>
</dbReference>
<dbReference type="Pfam" id="PF00005">
    <property type="entry name" value="ABC_tran"/>
    <property type="match status" value="1"/>
</dbReference>
<evidence type="ECO:0000256" key="10">
    <source>
        <dbReference type="SAM" id="MobiDB-lite"/>
    </source>
</evidence>
<dbReference type="GO" id="GO:0046677">
    <property type="term" value="P:response to antibiotic"/>
    <property type="evidence" value="ECO:0007669"/>
    <property type="project" value="UniProtKB-KW"/>
</dbReference>
<dbReference type="PANTHER" id="PTHR42711">
    <property type="entry name" value="ABC TRANSPORTER ATP-BINDING PROTEIN"/>
    <property type="match status" value="1"/>
</dbReference>
<keyword evidence="8" id="KW-0046">Antibiotic resistance</keyword>
<evidence type="ECO:0000256" key="2">
    <source>
        <dbReference type="ARBA" id="ARBA00022448"/>
    </source>
</evidence>
<dbReference type="GO" id="GO:0016887">
    <property type="term" value="F:ATP hydrolysis activity"/>
    <property type="evidence" value="ECO:0007669"/>
    <property type="project" value="InterPro"/>
</dbReference>
<dbReference type="PROSITE" id="PS00211">
    <property type="entry name" value="ABC_TRANSPORTER_1"/>
    <property type="match status" value="1"/>
</dbReference>
<evidence type="ECO:0000256" key="4">
    <source>
        <dbReference type="ARBA" id="ARBA00022741"/>
    </source>
</evidence>
<feature type="region of interest" description="Disordered" evidence="10">
    <location>
        <begin position="319"/>
        <end position="341"/>
    </location>
</feature>
<comment type="subcellular location">
    <subcellularLocation>
        <location evidence="1">Cell membrane</location>
        <topology evidence="1">Peripheral membrane protein</topology>
        <orientation evidence="1">Cytoplasmic side</orientation>
    </subcellularLocation>
</comment>
<evidence type="ECO:0000313" key="12">
    <source>
        <dbReference type="EMBL" id="CAA9429974.1"/>
    </source>
</evidence>
<dbReference type="InterPro" id="IPR050763">
    <property type="entry name" value="ABC_transporter_ATP-binding"/>
</dbReference>
<evidence type="ECO:0000256" key="5">
    <source>
        <dbReference type="ARBA" id="ARBA00022840"/>
    </source>
</evidence>